<evidence type="ECO:0000313" key="5">
    <source>
        <dbReference type="Proteomes" id="UP000663877"/>
    </source>
</evidence>
<protein>
    <submittedName>
        <fullName evidence="2">Uncharacterized protein</fullName>
    </submittedName>
</protein>
<name>A0A814WK54_9BILA</name>
<dbReference type="AlphaFoldDB" id="A0A814WK54"/>
<dbReference type="OrthoDB" id="10065670at2759"/>
<feature type="compositionally biased region" description="Polar residues" evidence="1">
    <location>
        <begin position="41"/>
        <end position="55"/>
    </location>
</feature>
<organism evidence="2 5">
    <name type="scientific">Adineta steineri</name>
    <dbReference type="NCBI Taxonomy" id="433720"/>
    <lineage>
        <taxon>Eukaryota</taxon>
        <taxon>Metazoa</taxon>
        <taxon>Spiralia</taxon>
        <taxon>Gnathifera</taxon>
        <taxon>Rotifera</taxon>
        <taxon>Eurotatoria</taxon>
        <taxon>Bdelloidea</taxon>
        <taxon>Adinetida</taxon>
        <taxon>Adinetidae</taxon>
        <taxon>Adineta</taxon>
    </lineage>
</organism>
<proteinExistence type="predicted"/>
<dbReference type="EMBL" id="CAJNOM010000509">
    <property type="protein sequence ID" value="CAF1477113.1"/>
    <property type="molecule type" value="Genomic_DNA"/>
</dbReference>
<evidence type="ECO:0000256" key="1">
    <source>
        <dbReference type="SAM" id="MobiDB-lite"/>
    </source>
</evidence>
<feature type="region of interest" description="Disordered" evidence="1">
    <location>
        <begin position="1"/>
        <end position="88"/>
    </location>
</feature>
<evidence type="ECO:0000313" key="3">
    <source>
        <dbReference type="EMBL" id="CAF1477113.1"/>
    </source>
</evidence>
<evidence type="ECO:0000313" key="2">
    <source>
        <dbReference type="EMBL" id="CAF1203349.1"/>
    </source>
</evidence>
<dbReference type="Proteomes" id="UP000663832">
    <property type="component" value="Unassembled WGS sequence"/>
</dbReference>
<dbReference type="EMBL" id="CAJNOI010000239">
    <property type="protein sequence ID" value="CAF1203349.1"/>
    <property type="molecule type" value="Genomic_DNA"/>
</dbReference>
<reference evidence="2" key="1">
    <citation type="submission" date="2021-02" db="EMBL/GenBank/DDBJ databases">
        <authorList>
            <person name="Nowell W R."/>
        </authorList>
    </citation>
    <scope>NUCLEOTIDE SEQUENCE</scope>
</reference>
<comment type="caution">
    <text evidence="2">The sequence shown here is derived from an EMBL/GenBank/DDBJ whole genome shotgun (WGS) entry which is preliminary data.</text>
</comment>
<accession>A0A814WK54</accession>
<evidence type="ECO:0000313" key="4">
    <source>
        <dbReference type="Proteomes" id="UP000663832"/>
    </source>
</evidence>
<keyword evidence="4" id="KW-1185">Reference proteome</keyword>
<dbReference type="Proteomes" id="UP000663877">
    <property type="component" value="Unassembled WGS sequence"/>
</dbReference>
<feature type="compositionally biased region" description="Basic residues" evidence="1">
    <location>
        <begin position="1"/>
        <end position="14"/>
    </location>
</feature>
<sequence>MPSRKKSSQKKPIIKRLLDGILPKRRTTIDTTGNTTDDDTQLNSSHTLGNRSSSALKRHEELPKRQGTSPDPTLSGGASSKQGENETPLVTANSQFFYSPMYRRYFGLTPPNPRLCNPRLLEDYIDWYINVYMEEELPWAWMNVGNAQQRAEQSEQEAREEAKRLASISTTPTERKYFNKSNQMVNYGINFPF</sequence>
<feature type="compositionally biased region" description="Polar residues" evidence="1">
    <location>
        <begin position="66"/>
        <end position="82"/>
    </location>
</feature>
<gene>
    <name evidence="2" type="ORF">BJG266_LOCUS27035</name>
    <name evidence="3" type="ORF">QVE165_LOCUS41982</name>
</gene>